<dbReference type="Proteomes" id="UP000276834">
    <property type="component" value="Unassembled WGS sequence"/>
</dbReference>
<comment type="caution">
    <text evidence="2">The sequence shown here is derived from an EMBL/GenBank/DDBJ whole genome shotgun (WGS) entry which is preliminary data.</text>
</comment>
<name>A0A3L8Q7N5_CHLGU</name>
<reference evidence="2 3" key="1">
    <citation type="journal article" date="2018" name="Proc. R. Soc. B">
        <title>A non-coding region near Follistatin controls head colour polymorphism in the Gouldian finch.</title>
        <authorList>
            <person name="Toomey M.B."/>
            <person name="Marques C.I."/>
            <person name="Andrade P."/>
            <person name="Araujo P.M."/>
            <person name="Sabatino S."/>
            <person name="Gazda M.A."/>
            <person name="Afonso S."/>
            <person name="Lopes R.J."/>
            <person name="Corbo J.C."/>
            <person name="Carneiro M."/>
        </authorList>
    </citation>
    <scope>NUCLEOTIDE SEQUENCE [LARGE SCALE GENOMIC DNA]</scope>
    <source>
        <strain evidence="2">Red01</strain>
        <tissue evidence="2">Muscle</tissue>
    </source>
</reference>
<dbReference type="Gene3D" id="3.30.420.150">
    <property type="entry name" value="Exopolyphosphatase. Domain 2"/>
    <property type="match status" value="1"/>
</dbReference>
<evidence type="ECO:0000313" key="2">
    <source>
        <dbReference type="EMBL" id="RLV63052.1"/>
    </source>
</evidence>
<keyword evidence="3" id="KW-1185">Reference proteome</keyword>
<dbReference type="AlphaFoldDB" id="A0A3L8Q7N5"/>
<organism evidence="2 3">
    <name type="scientific">Chloebia gouldiae</name>
    <name type="common">Gouldian finch</name>
    <name type="synonym">Erythrura gouldiae</name>
    <dbReference type="NCBI Taxonomy" id="44316"/>
    <lineage>
        <taxon>Eukaryota</taxon>
        <taxon>Metazoa</taxon>
        <taxon>Chordata</taxon>
        <taxon>Craniata</taxon>
        <taxon>Vertebrata</taxon>
        <taxon>Euteleostomi</taxon>
        <taxon>Archelosauria</taxon>
        <taxon>Archosauria</taxon>
        <taxon>Dinosauria</taxon>
        <taxon>Saurischia</taxon>
        <taxon>Theropoda</taxon>
        <taxon>Coelurosauria</taxon>
        <taxon>Aves</taxon>
        <taxon>Neognathae</taxon>
        <taxon>Neoaves</taxon>
        <taxon>Telluraves</taxon>
        <taxon>Australaves</taxon>
        <taxon>Passeriformes</taxon>
        <taxon>Passeroidea</taxon>
        <taxon>Passeridae</taxon>
        <taxon>Chloebia</taxon>
    </lineage>
</organism>
<proteinExistence type="predicted"/>
<protein>
    <submittedName>
        <fullName evidence="2">Uncharacterized protein</fullName>
    </submittedName>
</protein>
<accession>A0A3L8Q7N5</accession>
<gene>
    <name evidence="2" type="ORF">DV515_00018668</name>
</gene>
<evidence type="ECO:0000313" key="3">
    <source>
        <dbReference type="Proteomes" id="UP000276834"/>
    </source>
</evidence>
<sequence length="432" mass="45741">MRVMKGWDGIPRAAVAAPPLGESKVSLEQPGVILGIVERSQHLQCGKGESGNWRGIPLQELQSSGQLKRWKFKLGLAELGLAEPGFPEPGFPQPGFAQPGFASPALPSRPGRSLPPDFAKPGFAGPSLAEPARLTFPCPAELVLAEPGFAKLGFAEPGLAQLAFPEPGFAEPGFAGPGLAEPARPISPCPAELGLAEPGFPELGFAEPGFAEPGFAEPGLAEPARLISPCLAEPGFPKPGFAELGFPEPGFPEPGFAEPGFPKPGLAAPARLISPCLAELGFPEPGFPEPGFAEPSLAEPARLISPAQPAGRRAGPLRHRGLRLLLRGTGDFQLCRERLRPLLNRTNGTRGSLNGLQSSEFYGFSEFYYCTEDVLRMGGDYSAARFARAAQVRNALQSSPTPRGISASLHEGFKLLPEQPRSTRVSFPKTFH</sequence>
<dbReference type="EMBL" id="QUSF01004205">
    <property type="protein sequence ID" value="RLV63052.1"/>
    <property type="molecule type" value="Genomic_DNA"/>
</dbReference>
<evidence type="ECO:0000256" key="1">
    <source>
        <dbReference type="SAM" id="MobiDB-lite"/>
    </source>
</evidence>
<feature type="region of interest" description="Disordered" evidence="1">
    <location>
        <begin position="92"/>
        <end position="124"/>
    </location>
</feature>
<dbReference type="OrthoDB" id="6372431at2759"/>